<accession>K7AF05</accession>
<evidence type="ECO:0000313" key="1">
    <source>
        <dbReference type="EMBL" id="GAC33875.1"/>
    </source>
</evidence>
<organism evidence="1 2">
    <name type="scientific">Paraglaciecola polaris LMG 21857</name>
    <dbReference type="NCBI Taxonomy" id="1129793"/>
    <lineage>
        <taxon>Bacteria</taxon>
        <taxon>Pseudomonadati</taxon>
        <taxon>Pseudomonadota</taxon>
        <taxon>Gammaproteobacteria</taxon>
        <taxon>Alteromonadales</taxon>
        <taxon>Alteromonadaceae</taxon>
        <taxon>Paraglaciecola</taxon>
    </lineage>
</organism>
<dbReference type="EMBL" id="BAER01000075">
    <property type="protein sequence ID" value="GAC33875.1"/>
    <property type="molecule type" value="Genomic_DNA"/>
</dbReference>
<evidence type="ECO:0000313" key="2">
    <source>
        <dbReference type="Proteomes" id="UP000006322"/>
    </source>
</evidence>
<dbReference type="Proteomes" id="UP000006322">
    <property type="component" value="Unassembled WGS sequence"/>
</dbReference>
<keyword evidence="2" id="KW-1185">Reference proteome</keyword>
<protein>
    <submittedName>
        <fullName evidence="1">Uncharacterized protein</fullName>
    </submittedName>
</protein>
<comment type="caution">
    <text evidence="1">The sequence shown here is derived from an EMBL/GenBank/DDBJ whole genome shotgun (WGS) entry which is preliminary data.</text>
</comment>
<reference evidence="2" key="1">
    <citation type="journal article" date="2014" name="Environ. Microbiol.">
        <title>Comparative genomics of the marine bacterial genus Glaciecola reveals the high degree of genomic diversity and genomic characteristic for cold adaptation.</title>
        <authorList>
            <person name="Qin Q.L."/>
            <person name="Xie B.B."/>
            <person name="Yu Y."/>
            <person name="Shu Y.L."/>
            <person name="Rong J.C."/>
            <person name="Zhang Y.J."/>
            <person name="Zhao D.L."/>
            <person name="Chen X.L."/>
            <person name="Zhang X.Y."/>
            <person name="Chen B."/>
            <person name="Zhou B.C."/>
            <person name="Zhang Y.Z."/>
        </authorList>
    </citation>
    <scope>NUCLEOTIDE SEQUENCE [LARGE SCALE GENOMIC DNA]</scope>
    <source>
        <strain evidence="2">LMG 21857</strain>
    </source>
</reference>
<proteinExistence type="predicted"/>
<dbReference type="AlphaFoldDB" id="K7AF05"/>
<name>K7AF05_9ALTE</name>
<gene>
    <name evidence="1" type="ORF">GPLA_2982</name>
</gene>
<sequence length="38" mass="4226">MVTLIKIMKTPINATTNTELNEMRAFVLDGWAVGGELF</sequence>